<dbReference type="Pfam" id="PF08722">
    <property type="entry name" value="Tn7_TnsA-like_N"/>
    <property type="match status" value="1"/>
</dbReference>
<organism evidence="2 3">
    <name type="scientific">Ketobacter alkanivorans</name>
    <dbReference type="NCBI Taxonomy" id="1917421"/>
    <lineage>
        <taxon>Bacteria</taxon>
        <taxon>Pseudomonadati</taxon>
        <taxon>Pseudomonadota</taxon>
        <taxon>Gammaproteobacteria</taxon>
        <taxon>Pseudomonadales</taxon>
        <taxon>Ketobacteraceae</taxon>
        <taxon>Ketobacter</taxon>
    </lineage>
</organism>
<evidence type="ECO:0000313" key="2">
    <source>
        <dbReference type="EMBL" id="AUM13465.1"/>
    </source>
</evidence>
<dbReference type="OrthoDB" id="6103242at2"/>
<dbReference type="InterPro" id="IPR014833">
    <property type="entry name" value="TnsA_N"/>
</dbReference>
<dbReference type="EMBL" id="CP022684">
    <property type="protein sequence ID" value="AUM13465.1"/>
    <property type="molecule type" value="Genomic_DNA"/>
</dbReference>
<name>A0A2K9LPR5_9GAMM</name>
<dbReference type="KEGG" id="kak:Kalk_13995"/>
<accession>A0A2K9LPR5</accession>
<reference evidence="3" key="1">
    <citation type="submission" date="2017-08" db="EMBL/GenBank/DDBJ databases">
        <title>Direct submision.</title>
        <authorList>
            <person name="Kim S.-J."/>
            <person name="Rhee S.-K."/>
        </authorList>
    </citation>
    <scope>NUCLEOTIDE SEQUENCE [LARGE SCALE GENOMIC DNA]</scope>
    <source>
        <strain evidence="3">GI5</strain>
    </source>
</reference>
<protein>
    <recommendedName>
        <fullName evidence="1">TnsA endonuclease N-terminal domain-containing protein</fullName>
    </recommendedName>
</protein>
<gene>
    <name evidence="2" type="ORF">Kalk_13995</name>
</gene>
<dbReference type="Proteomes" id="UP000235116">
    <property type="component" value="Chromosome"/>
</dbReference>
<evidence type="ECO:0000259" key="1">
    <source>
        <dbReference type="Pfam" id="PF08722"/>
    </source>
</evidence>
<evidence type="ECO:0000313" key="3">
    <source>
        <dbReference type="Proteomes" id="UP000235116"/>
    </source>
</evidence>
<keyword evidence="3" id="KW-1185">Reference proteome</keyword>
<feature type="domain" description="TnsA endonuclease N-terminal" evidence="1">
    <location>
        <begin position="75"/>
        <end position="152"/>
    </location>
</feature>
<proteinExistence type="predicted"/>
<sequence>MRGCAQNSRIRHYCSMPGGTLMRRKPARKIKASAVKNIFKFPSTKSFVEPCHRRYQMVLVESMLEKDYCFHLEANPNVVVYFPQPKTFMVNSTLLKNREYTPDFEVHFRGGRKAYVEVKKDFSSLDTVYLHKLEIAAIEMRQAGYDFLCVDEPQIRINPLLQNLRKLQRYRDRLTSNSGTLTLLQNAVPHPRTLKDLIANPLGIRLETIYKLIANGQITANLSVAKLSLDAEVRYA</sequence>
<dbReference type="AlphaFoldDB" id="A0A2K9LPR5"/>